<dbReference type="GeneID" id="28849993"/>
<dbReference type="PANTHER" id="PTHR28027">
    <property type="entry name" value="TRANSCRIPTIONAL REGULATOR MIT1"/>
    <property type="match status" value="1"/>
</dbReference>
<dbReference type="Pfam" id="PF09729">
    <property type="entry name" value="Gti1_Pac2"/>
    <property type="match status" value="1"/>
</dbReference>
<organism evidence="5 6">
    <name type="scientific">Pochonia chlamydosporia 170</name>
    <dbReference type="NCBI Taxonomy" id="1380566"/>
    <lineage>
        <taxon>Eukaryota</taxon>
        <taxon>Fungi</taxon>
        <taxon>Dikarya</taxon>
        <taxon>Ascomycota</taxon>
        <taxon>Pezizomycotina</taxon>
        <taxon>Sordariomycetes</taxon>
        <taxon>Hypocreomycetidae</taxon>
        <taxon>Hypocreales</taxon>
        <taxon>Clavicipitaceae</taxon>
        <taxon>Pochonia</taxon>
    </lineage>
</organism>
<dbReference type="FunFam" id="1.20.120.1760:FF:000017">
    <property type="entry name" value="Phosphatidyl synthase"/>
    <property type="match status" value="1"/>
</dbReference>
<evidence type="ECO:0000313" key="6">
    <source>
        <dbReference type="Proteomes" id="UP000078397"/>
    </source>
</evidence>
<dbReference type="PANTHER" id="PTHR28027:SF2">
    <property type="entry name" value="TRANSCRIPTIONAL REGULATOR MIT1"/>
    <property type="match status" value="1"/>
</dbReference>
<dbReference type="InterPro" id="IPR043130">
    <property type="entry name" value="CDP-OH_PTrfase_TM_dom"/>
</dbReference>
<dbReference type="InterPro" id="IPR048254">
    <property type="entry name" value="CDP_ALCOHOL_P_TRANSF_CS"/>
</dbReference>
<feature type="region of interest" description="Disordered" evidence="4">
    <location>
        <begin position="477"/>
        <end position="517"/>
    </location>
</feature>
<protein>
    <submittedName>
        <fullName evidence="5">Gti1/Pac2 family protein</fullName>
    </submittedName>
</protein>
<dbReference type="Gene3D" id="1.20.120.1760">
    <property type="match status" value="1"/>
</dbReference>
<comment type="similarity">
    <text evidence="1">Belongs to the MIT1/WOR1 family.</text>
</comment>
<dbReference type="OrthoDB" id="10020554at2759"/>
<dbReference type="GO" id="GO:0003677">
    <property type="term" value="F:DNA binding"/>
    <property type="evidence" value="ECO:0007669"/>
    <property type="project" value="TreeGrafter"/>
</dbReference>
<dbReference type="InterPro" id="IPR018608">
    <property type="entry name" value="Gti1/Pac2"/>
</dbReference>
<accession>A0A179FA12</accession>
<evidence type="ECO:0000256" key="4">
    <source>
        <dbReference type="SAM" id="MobiDB-lite"/>
    </source>
</evidence>
<dbReference type="PROSITE" id="PS00379">
    <property type="entry name" value="CDP_ALCOHOL_P_TRANSF"/>
    <property type="match status" value="1"/>
</dbReference>
<dbReference type="Pfam" id="PF01066">
    <property type="entry name" value="CDP-OH_P_transf"/>
    <property type="match status" value="1"/>
</dbReference>
<dbReference type="GO" id="GO:0008654">
    <property type="term" value="P:phospholipid biosynthetic process"/>
    <property type="evidence" value="ECO:0007669"/>
    <property type="project" value="InterPro"/>
</dbReference>
<proteinExistence type="inferred from homology"/>
<keyword evidence="6" id="KW-1185">Reference proteome</keyword>
<reference evidence="5 6" key="1">
    <citation type="journal article" date="2016" name="PLoS Pathog.">
        <title>Biosynthesis of antibiotic leucinostatins in bio-control fungus Purpureocillium lilacinum and their inhibition on phytophthora revealed by genome mining.</title>
        <authorList>
            <person name="Wang G."/>
            <person name="Liu Z."/>
            <person name="Lin R."/>
            <person name="Li E."/>
            <person name="Mao Z."/>
            <person name="Ling J."/>
            <person name="Yang Y."/>
            <person name="Yin W.B."/>
            <person name="Xie B."/>
        </authorList>
    </citation>
    <scope>NUCLEOTIDE SEQUENCE [LARGE SCALE GENOMIC DNA]</scope>
    <source>
        <strain evidence="5">170</strain>
    </source>
</reference>
<dbReference type="STRING" id="1380566.A0A179FA12"/>
<dbReference type="Proteomes" id="UP000078397">
    <property type="component" value="Unassembled WGS sequence"/>
</dbReference>
<sequence>MSNQSNPLRPTFEGLVASTFDSLILFEACLDGRLTHVPRRPHDRERQDLIKSGNVFIYEEHASGIKRWTDGVSWSPSRILGNFLIYRELEKPFPPGEKKRALKRKKCPPGGIGKADTTSHLNMAGFGSSAAMDSVNVKDTERALIGSLIDSYPFKPGGLVKKTISITYQGIPHHLVSYYNVDDAAAGNLTTPSRSFDYRRYHPRNELIMSQNFRAPIDEVQFGPDDEGGSSTFLASLVPGFAGGSYGHMPRDMSMAGFHPPVSAPYPSPYTYQPQQPHYLTGMAPSIQAQMLQAPPTSMPSSLGSSVPASVPPSVSPAMPSSAPAMAYTPQPHGNYSYGPHRTSRFGSSAGMAGEFPRTMSLHEPARRNSAFELTHTTELASMPLGSVPETRPTASGNAYVSQGSYYDPQRTGPVTGQDEQAFAHLRPMKQDADALTGAEPGNQQFNMDQASNEWTLAQPDSSHDLQYFGNNSNAHITHKQKADGKRLSTQSNRPPQTEIDQAKTETQLQAKRSNSRVVDQGTEEVIHEDIYTIPNILTFTRLVAAPVVGYLVLHDSYSWAVGLFAYAGITDLLDGWIARKWNCKTVVGTVIDPMADKALMTVLTICLAAKGALPLWVATIILGRDVGLGIAAIYYRWISLPPPKTFSRYWDFSLPSAEVRPTTISKYNTFLQLGLVGLTTAAPLIHADLTSTLTVLQYVVAATTVWSGASYIFTKDAVKILK</sequence>
<dbReference type="KEGG" id="pchm:VFPPC_07079"/>
<dbReference type="GO" id="GO:0016020">
    <property type="term" value="C:membrane"/>
    <property type="evidence" value="ECO:0007669"/>
    <property type="project" value="InterPro"/>
</dbReference>
<evidence type="ECO:0000256" key="3">
    <source>
        <dbReference type="RuleBase" id="RU003750"/>
    </source>
</evidence>
<dbReference type="RefSeq" id="XP_018139982.1">
    <property type="nucleotide sequence ID" value="XM_018285999.1"/>
</dbReference>
<keyword evidence="2 3" id="KW-0808">Transferase</keyword>
<evidence type="ECO:0000313" key="5">
    <source>
        <dbReference type="EMBL" id="OAQ62278.1"/>
    </source>
</evidence>
<gene>
    <name evidence="5" type="ORF">VFPPC_07079</name>
</gene>
<dbReference type="AlphaFoldDB" id="A0A179FA12"/>
<evidence type="ECO:0000256" key="2">
    <source>
        <dbReference type="ARBA" id="ARBA00022679"/>
    </source>
</evidence>
<feature type="compositionally biased region" description="Polar residues" evidence="4">
    <location>
        <begin position="488"/>
        <end position="517"/>
    </location>
</feature>
<evidence type="ECO:0000256" key="1">
    <source>
        <dbReference type="ARBA" id="ARBA00008359"/>
    </source>
</evidence>
<dbReference type="GO" id="GO:0016780">
    <property type="term" value="F:phosphotransferase activity, for other substituted phosphate groups"/>
    <property type="evidence" value="ECO:0007669"/>
    <property type="project" value="InterPro"/>
</dbReference>
<comment type="caution">
    <text evidence="5">The sequence shown here is derived from an EMBL/GenBank/DDBJ whole genome shotgun (WGS) entry which is preliminary data.</text>
</comment>
<dbReference type="InterPro" id="IPR000462">
    <property type="entry name" value="CDP-OH_P_trans"/>
</dbReference>
<dbReference type="EMBL" id="LSBJ02000007">
    <property type="protein sequence ID" value="OAQ62278.1"/>
    <property type="molecule type" value="Genomic_DNA"/>
</dbReference>
<comment type="similarity">
    <text evidence="3">Belongs to the CDP-alcohol phosphatidyltransferase class-I family.</text>
</comment>
<name>A0A179FA12_METCM</name>